<evidence type="ECO:0000313" key="3">
    <source>
        <dbReference type="Proteomes" id="UP000538196"/>
    </source>
</evidence>
<dbReference type="InterPro" id="IPR011055">
    <property type="entry name" value="Dup_hybrid_motif"/>
</dbReference>
<dbReference type="SUPFAM" id="SSF51261">
    <property type="entry name" value="Duplicated hybrid motif"/>
    <property type="match status" value="1"/>
</dbReference>
<keyword evidence="2" id="KW-0378">Hydrolase</keyword>
<dbReference type="Pfam" id="PF01551">
    <property type="entry name" value="Peptidase_M23"/>
    <property type="match status" value="1"/>
</dbReference>
<accession>A0A7W4UTZ2</accession>
<dbReference type="EMBL" id="JACHVP010000001">
    <property type="protein sequence ID" value="MBB2966150.1"/>
    <property type="molecule type" value="Genomic_DNA"/>
</dbReference>
<protein>
    <submittedName>
        <fullName evidence="2">Murein DD-endopeptidase MepM/ murein hydrolase activator NlpD</fullName>
    </submittedName>
</protein>
<proteinExistence type="predicted"/>
<evidence type="ECO:0000313" key="2">
    <source>
        <dbReference type="EMBL" id="MBB2966150.1"/>
    </source>
</evidence>
<sequence length="225" mass="23244">MGRRGREIVGGAARRVRAWRVRAWRVRAWRVRAWRMRALGLLVAGVVVTGAPSGAAAVLAPGPAVARAAPEPAQAPWTPARAAVPGSAPRWAWPVMPPQVVGAYAAPPTPYAAGHRGIDLAATPELHVTAPADATVRFAGVVVDRPVLTLDHGGGVLSSYEPLATDLIAGQSVARGAVIGLLASGGHCGDSCLHVGVRVDGAYVSPLLFFDRVPPSVLLPLGRDG</sequence>
<dbReference type="RefSeq" id="WP_246396871.1">
    <property type="nucleotide sequence ID" value="NZ_JACHVP010000001.1"/>
</dbReference>
<organism evidence="2 3">
    <name type="scientific">Leifsonia aquatica</name>
    <name type="common">Corynebacterium aquaticum</name>
    <dbReference type="NCBI Taxonomy" id="144185"/>
    <lineage>
        <taxon>Bacteria</taxon>
        <taxon>Bacillati</taxon>
        <taxon>Actinomycetota</taxon>
        <taxon>Actinomycetes</taxon>
        <taxon>Micrococcales</taxon>
        <taxon>Microbacteriaceae</taxon>
        <taxon>Leifsonia</taxon>
    </lineage>
</organism>
<name>A0A7W4UTZ2_LEIAQ</name>
<gene>
    <name evidence="2" type="ORF">FHX33_000882</name>
</gene>
<dbReference type="CDD" id="cd12797">
    <property type="entry name" value="M23_peptidase"/>
    <property type="match status" value="1"/>
</dbReference>
<keyword evidence="3" id="KW-1185">Reference proteome</keyword>
<dbReference type="PANTHER" id="PTHR21666">
    <property type="entry name" value="PEPTIDASE-RELATED"/>
    <property type="match status" value="1"/>
</dbReference>
<dbReference type="GO" id="GO:0004222">
    <property type="term" value="F:metalloendopeptidase activity"/>
    <property type="evidence" value="ECO:0007669"/>
    <property type="project" value="TreeGrafter"/>
</dbReference>
<dbReference type="InterPro" id="IPR016047">
    <property type="entry name" value="M23ase_b-sheet_dom"/>
</dbReference>
<feature type="domain" description="M23ase beta-sheet core" evidence="1">
    <location>
        <begin position="114"/>
        <end position="206"/>
    </location>
</feature>
<dbReference type="PANTHER" id="PTHR21666:SF270">
    <property type="entry name" value="MUREIN HYDROLASE ACTIVATOR ENVC"/>
    <property type="match status" value="1"/>
</dbReference>
<dbReference type="AlphaFoldDB" id="A0A7W4UTZ2"/>
<evidence type="ECO:0000259" key="1">
    <source>
        <dbReference type="Pfam" id="PF01551"/>
    </source>
</evidence>
<comment type="caution">
    <text evidence="2">The sequence shown here is derived from an EMBL/GenBank/DDBJ whole genome shotgun (WGS) entry which is preliminary data.</text>
</comment>
<dbReference type="Gene3D" id="2.70.70.10">
    <property type="entry name" value="Glucose Permease (Domain IIA)"/>
    <property type="match status" value="1"/>
</dbReference>
<dbReference type="Proteomes" id="UP000538196">
    <property type="component" value="Unassembled WGS sequence"/>
</dbReference>
<reference evidence="2 3" key="1">
    <citation type="submission" date="2020-08" db="EMBL/GenBank/DDBJ databases">
        <title>Sequencing the genomes of 1000 actinobacteria strains.</title>
        <authorList>
            <person name="Klenk H.-P."/>
        </authorList>
    </citation>
    <scope>NUCLEOTIDE SEQUENCE [LARGE SCALE GENOMIC DNA]</scope>
    <source>
        <strain evidence="2 3">DSM 20146</strain>
    </source>
</reference>
<dbReference type="InterPro" id="IPR050570">
    <property type="entry name" value="Cell_wall_metabolism_enzyme"/>
</dbReference>